<evidence type="ECO:0000256" key="5">
    <source>
        <dbReference type="ARBA" id="ARBA00016086"/>
    </source>
</evidence>
<keyword evidence="8" id="KW-0808">Transferase</keyword>
<name>A0ABT7HEH4_9GAMM</name>
<keyword evidence="9" id="KW-0732">Signal</keyword>
<organism evidence="16 17">
    <name type="scientific">Marinobacter albus</name>
    <dbReference type="NCBI Taxonomy" id="3030833"/>
    <lineage>
        <taxon>Bacteria</taxon>
        <taxon>Pseudomonadati</taxon>
        <taxon>Pseudomonadota</taxon>
        <taxon>Gammaproteobacteria</taxon>
        <taxon>Pseudomonadales</taxon>
        <taxon>Marinobacteraceae</taxon>
        <taxon>Marinobacter</taxon>
    </lineage>
</organism>
<gene>
    <name evidence="16" type="ORF">QQF73_14085</name>
</gene>
<comment type="pathway">
    <text evidence="3">Glycan biosynthesis; alginate biosynthesis.</text>
</comment>
<comment type="caution">
    <text evidence="16">The sequence shown here is derived from an EMBL/GenBank/DDBJ whole genome shotgun (WGS) entry which is preliminary data.</text>
</comment>
<protein>
    <recommendedName>
        <fullName evidence="5">Probable alginate O-acetylase AlgJ</fullName>
    </recommendedName>
    <alternativeName>
        <fullName evidence="14">Alginate biosynthesis protein AlgJ</fullName>
    </alternativeName>
</protein>
<dbReference type="RefSeq" id="WP_285368592.1">
    <property type="nucleotide sequence ID" value="NZ_JASSQD010000002.1"/>
</dbReference>
<sequence length="383" mass="42045">MTATSRKMTACVFIAIVLGLGALSLRSFGDYGAQEGLDPVTGELARDVESHYDDGFPVRDLGTNLWAAINYTLFKEGRPGVTVGEQGWLFTDEEMFPGAESSAVVETNLDRVVAVADYLRAEGVPVAVLVVPAKARVYAGQLGDQEPAPLMESLYGRFLDRMSSEQILAPDLMPDLAEARDQGNQVFLRTDTHWSPEGAEVFARNAAGEIKASFDGQSWGDTRFVTALGETRTHEGDLLTYLPLEPLFPSLGPEPDRLTERSTAVEGAGDTSAQSLFAETSADIVLVGTSYSANPLWDFPGALKRHLGRDLINVSDEGQGPFQPMTDYLKSDEFRDNPPELVVWEFPERYLAQPVKSKDTLAWFDRRENLLAQANEQGHQTIH</sequence>
<dbReference type="InterPro" id="IPR031811">
    <property type="entry name" value="ALGX/ALGJ_SGNH-like"/>
</dbReference>
<comment type="similarity">
    <text evidence="4">Belongs to the AlgJ family.</text>
</comment>
<evidence type="ECO:0000256" key="2">
    <source>
        <dbReference type="ARBA" id="ARBA00004587"/>
    </source>
</evidence>
<keyword evidence="13" id="KW-0012">Acyltransferase</keyword>
<reference evidence="16 17" key="1">
    <citation type="submission" date="2023-05" db="EMBL/GenBank/DDBJ databases">
        <title>Marinobacter albus sp. nov., a marine bacterium isolated from sand in a coastal intertidal zone of huludao.</title>
        <authorList>
            <person name="Deng T."/>
        </authorList>
    </citation>
    <scope>NUCLEOTIDE SEQUENCE [LARGE SCALE GENOMIC DNA]</scope>
    <source>
        <strain evidence="16 17">M216</strain>
    </source>
</reference>
<evidence type="ECO:0000256" key="10">
    <source>
        <dbReference type="ARBA" id="ARBA00022764"/>
    </source>
</evidence>
<accession>A0ABT7HEH4</accession>
<evidence type="ECO:0000256" key="3">
    <source>
        <dbReference type="ARBA" id="ARBA00005182"/>
    </source>
</evidence>
<keyword evidence="6" id="KW-1003">Cell membrane</keyword>
<dbReference type="CDD" id="cd14442">
    <property type="entry name" value="AlgJ_like"/>
    <property type="match status" value="1"/>
</dbReference>
<keyword evidence="10" id="KW-0574">Periplasm</keyword>
<keyword evidence="17" id="KW-1185">Reference proteome</keyword>
<keyword evidence="11" id="KW-0016">Alginate biosynthesis</keyword>
<dbReference type="EMBL" id="JASSQD010000002">
    <property type="protein sequence ID" value="MDK9558759.1"/>
    <property type="molecule type" value="Genomic_DNA"/>
</dbReference>
<evidence type="ECO:0000256" key="1">
    <source>
        <dbReference type="ARBA" id="ARBA00004418"/>
    </source>
</evidence>
<evidence type="ECO:0000313" key="17">
    <source>
        <dbReference type="Proteomes" id="UP001223547"/>
    </source>
</evidence>
<evidence type="ECO:0000256" key="4">
    <source>
        <dbReference type="ARBA" id="ARBA00006038"/>
    </source>
</evidence>
<feature type="domain" description="AlgX/AlgJ SGNH hydrolase-like" evidence="15">
    <location>
        <begin position="81"/>
        <end position="348"/>
    </location>
</feature>
<dbReference type="Pfam" id="PF16822">
    <property type="entry name" value="ALGX"/>
    <property type="match status" value="1"/>
</dbReference>
<evidence type="ECO:0000256" key="11">
    <source>
        <dbReference type="ARBA" id="ARBA00022841"/>
    </source>
</evidence>
<evidence type="ECO:0000256" key="13">
    <source>
        <dbReference type="ARBA" id="ARBA00023315"/>
    </source>
</evidence>
<comment type="subcellular location">
    <subcellularLocation>
        <location evidence="2">Cell inner membrane</location>
        <topology evidence="2">Peripheral membrane protein</topology>
        <orientation evidence="2">Periplasmic side</orientation>
    </subcellularLocation>
    <subcellularLocation>
        <location evidence="1">Periplasm</location>
    </subcellularLocation>
</comment>
<evidence type="ECO:0000256" key="14">
    <source>
        <dbReference type="ARBA" id="ARBA00031031"/>
    </source>
</evidence>
<proteinExistence type="inferred from homology"/>
<evidence type="ECO:0000256" key="6">
    <source>
        <dbReference type="ARBA" id="ARBA00022475"/>
    </source>
</evidence>
<keyword evidence="12" id="KW-0472">Membrane</keyword>
<evidence type="ECO:0000256" key="12">
    <source>
        <dbReference type="ARBA" id="ARBA00023136"/>
    </source>
</evidence>
<dbReference type="Proteomes" id="UP001223547">
    <property type="component" value="Unassembled WGS sequence"/>
</dbReference>
<dbReference type="InterPro" id="IPR034657">
    <property type="entry name" value="AlgJ"/>
</dbReference>
<evidence type="ECO:0000256" key="9">
    <source>
        <dbReference type="ARBA" id="ARBA00022729"/>
    </source>
</evidence>
<evidence type="ECO:0000259" key="15">
    <source>
        <dbReference type="Pfam" id="PF16822"/>
    </source>
</evidence>
<evidence type="ECO:0000313" key="16">
    <source>
        <dbReference type="EMBL" id="MDK9558759.1"/>
    </source>
</evidence>
<evidence type="ECO:0000256" key="7">
    <source>
        <dbReference type="ARBA" id="ARBA00022519"/>
    </source>
</evidence>
<evidence type="ECO:0000256" key="8">
    <source>
        <dbReference type="ARBA" id="ARBA00022679"/>
    </source>
</evidence>
<keyword evidence="7" id="KW-0997">Cell inner membrane</keyword>